<feature type="transmembrane region" description="Helical" evidence="1">
    <location>
        <begin position="43"/>
        <end position="63"/>
    </location>
</feature>
<keyword evidence="1" id="KW-0472">Membrane</keyword>
<protein>
    <recommendedName>
        <fullName evidence="3">Integral membrane protein</fullName>
    </recommendedName>
</protein>
<dbReference type="KEGG" id="rpe:RPE_1579"/>
<name>Q07RA6_RHOP5</name>
<dbReference type="OrthoDB" id="7570420at2"/>
<dbReference type="AlphaFoldDB" id="Q07RA6"/>
<dbReference type="EMBL" id="CP000463">
    <property type="protein sequence ID" value="ABJ05528.1"/>
    <property type="molecule type" value="Genomic_DNA"/>
</dbReference>
<sequence>MIHPSLLLRRAIQLDALVSGAMAALLTIGAGALAPLLNLPELLLRQTGLLLIVYAALVGWLGARALMPKPLVVVVIAGNALWVLGSVALLLSEAVAPSRLGIGFVLMQAIAVGGFAELQFIGLRRSRDAMAA</sequence>
<keyword evidence="1" id="KW-1133">Transmembrane helix</keyword>
<evidence type="ECO:0000256" key="1">
    <source>
        <dbReference type="SAM" id="Phobius"/>
    </source>
</evidence>
<gene>
    <name evidence="2" type="ordered locus">RPE_1579</name>
</gene>
<feature type="transmembrane region" description="Helical" evidence="1">
    <location>
        <begin position="102"/>
        <end position="123"/>
    </location>
</feature>
<dbReference type="HOGENOM" id="CLU_134369_1_0_5"/>
<evidence type="ECO:0008006" key="3">
    <source>
        <dbReference type="Google" id="ProtNLM"/>
    </source>
</evidence>
<reference evidence="2" key="1">
    <citation type="submission" date="2006-09" db="EMBL/GenBank/DDBJ databases">
        <title>Complete sequence of Rhodopseudomonas palustris BisA53.</title>
        <authorList>
            <consortium name="US DOE Joint Genome Institute"/>
            <person name="Copeland A."/>
            <person name="Lucas S."/>
            <person name="Lapidus A."/>
            <person name="Barry K."/>
            <person name="Detter J.C."/>
            <person name="Glavina del Rio T."/>
            <person name="Hammon N."/>
            <person name="Israni S."/>
            <person name="Dalin E."/>
            <person name="Tice H."/>
            <person name="Pitluck S."/>
            <person name="Chain P."/>
            <person name="Malfatti S."/>
            <person name="Shin M."/>
            <person name="Vergez L."/>
            <person name="Schmutz J."/>
            <person name="Larimer F."/>
            <person name="Land M."/>
            <person name="Hauser L."/>
            <person name="Pelletier D.A."/>
            <person name="Kyrpides N."/>
            <person name="Kim E."/>
            <person name="Harwood C.S."/>
            <person name="Oda Y."/>
            <person name="Richardson P."/>
        </authorList>
    </citation>
    <scope>NUCLEOTIDE SEQUENCE [LARGE SCALE GENOMIC DNA]</scope>
    <source>
        <strain evidence="2">BisA53</strain>
    </source>
</reference>
<keyword evidence="1" id="KW-0812">Transmembrane</keyword>
<organism evidence="2">
    <name type="scientific">Rhodopseudomonas palustris (strain BisA53)</name>
    <dbReference type="NCBI Taxonomy" id="316055"/>
    <lineage>
        <taxon>Bacteria</taxon>
        <taxon>Pseudomonadati</taxon>
        <taxon>Pseudomonadota</taxon>
        <taxon>Alphaproteobacteria</taxon>
        <taxon>Hyphomicrobiales</taxon>
        <taxon>Nitrobacteraceae</taxon>
        <taxon>Rhodopseudomonas</taxon>
    </lineage>
</organism>
<proteinExistence type="predicted"/>
<feature type="transmembrane region" description="Helical" evidence="1">
    <location>
        <begin position="12"/>
        <end position="37"/>
    </location>
</feature>
<dbReference type="eggNOG" id="ENOG50331CU">
    <property type="taxonomic scope" value="Bacteria"/>
</dbReference>
<dbReference type="STRING" id="316055.RPE_1579"/>
<accession>Q07RA6</accession>
<feature type="transmembrane region" description="Helical" evidence="1">
    <location>
        <begin position="70"/>
        <end position="90"/>
    </location>
</feature>
<evidence type="ECO:0000313" key="2">
    <source>
        <dbReference type="EMBL" id="ABJ05528.1"/>
    </source>
</evidence>